<comment type="subcellular location">
    <subcellularLocation>
        <location evidence="1">Fimbrium</location>
    </subcellularLocation>
</comment>
<dbReference type="InterPro" id="IPR036937">
    <property type="entry name" value="Adhesion_dom_fimbrial_sf"/>
</dbReference>
<name>Q0HR80_SHESR</name>
<proteinExistence type="inferred from homology"/>
<dbReference type="KEGG" id="shm:Shewmr7_3393"/>
<accession>Q0HR80</accession>
<dbReference type="SUPFAM" id="SSF49401">
    <property type="entry name" value="Bacterial adhesins"/>
    <property type="match status" value="1"/>
</dbReference>
<keyword evidence="3 5" id="KW-0732">Signal</keyword>
<dbReference type="HOGENOM" id="CLU_088965_0_3_6"/>
<dbReference type="PANTHER" id="PTHR33420">
    <property type="entry name" value="FIMBRIAL SUBUNIT ELFA-RELATED"/>
    <property type="match status" value="1"/>
</dbReference>
<dbReference type="Pfam" id="PF00419">
    <property type="entry name" value="Fimbrial"/>
    <property type="match status" value="1"/>
</dbReference>
<evidence type="ECO:0000256" key="3">
    <source>
        <dbReference type="ARBA" id="ARBA00022729"/>
    </source>
</evidence>
<organism evidence="7">
    <name type="scientific">Shewanella sp. (strain MR-7)</name>
    <dbReference type="NCBI Taxonomy" id="60481"/>
    <lineage>
        <taxon>Bacteria</taxon>
        <taxon>Pseudomonadati</taxon>
        <taxon>Pseudomonadota</taxon>
        <taxon>Gammaproteobacteria</taxon>
        <taxon>Alteromonadales</taxon>
        <taxon>Shewanellaceae</taxon>
        <taxon>Shewanella</taxon>
    </lineage>
</organism>
<evidence type="ECO:0000259" key="6">
    <source>
        <dbReference type="Pfam" id="PF00419"/>
    </source>
</evidence>
<dbReference type="GO" id="GO:0009289">
    <property type="term" value="C:pilus"/>
    <property type="evidence" value="ECO:0007669"/>
    <property type="project" value="UniProtKB-SubCell"/>
</dbReference>
<comment type="similarity">
    <text evidence="2">Belongs to the fimbrial protein family.</text>
</comment>
<dbReference type="EMBL" id="CP000444">
    <property type="protein sequence ID" value="ABI44375.1"/>
    <property type="molecule type" value="Genomic_DNA"/>
</dbReference>
<keyword evidence="4" id="KW-0281">Fimbrium</keyword>
<dbReference type="InterPro" id="IPR050263">
    <property type="entry name" value="Bact_Fimbrial_Adh_Pro"/>
</dbReference>
<gene>
    <name evidence="7" type="ordered locus">Shewmr7_3393</name>
</gene>
<feature type="domain" description="Fimbrial-type adhesion" evidence="6">
    <location>
        <begin position="28"/>
        <end position="175"/>
    </location>
</feature>
<dbReference type="InterPro" id="IPR000259">
    <property type="entry name" value="Adhesion_dom_fimbrial"/>
</dbReference>
<sequence>MLNKKISLLALMAGLAISYNANASDGQINFTGTITDETCTVTNSPSSPLSVTLGSVAKSAFSGVGSTAAATKFTIMLTGCPQSANVNSVSVKFDGIADGTNKDVLALTAGEGVAEGVGIQLTEDNGTVLPLFSASSSFTLADGDNKLNFIARYIATSATVTAGTANAVSNFTIIYN</sequence>
<feature type="chain" id="PRO_5004173404" evidence="5">
    <location>
        <begin position="24"/>
        <end position="176"/>
    </location>
</feature>
<feature type="signal peptide" evidence="5">
    <location>
        <begin position="1"/>
        <end position="23"/>
    </location>
</feature>
<evidence type="ECO:0000256" key="5">
    <source>
        <dbReference type="SAM" id="SignalP"/>
    </source>
</evidence>
<dbReference type="InterPro" id="IPR008966">
    <property type="entry name" value="Adhesion_dom_sf"/>
</dbReference>
<reference evidence="7" key="1">
    <citation type="submission" date="2006-08" db="EMBL/GenBank/DDBJ databases">
        <title>Complete sequence of Chromosome1 of Shewanella sp. MR-7.</title>
        <authorList>
            <consortium name="US DOE Joint Genome Institute"/>
            <person name="Copeland A."/>
            <person name="Lucas S."/>
            <person name="Lapidus A."/>
            <person name="Barry K."/>
            <person name="Detter J.C."/>
            <person name="Glavina del Rio T."/>
            <person name="Hammon N."/>
            <person name="Israni S."/>
            <person name="Dalin E."/>
            <person name="Tice H."/>
            <person name="Pitluck S."/>
            <person name="Kiss H."/>
            <person name="Brettin T."/>
            <person name="Bruce D."/>
            <person name="Han C."/>
            <person name="Tapia R."/>
            <person name="Gilna P."/>
            <person name="Schmutz J."/>
            <person name="Larimer F."/>
            <person name="Land M."/>
            <person name="Hauser L."/>
            <person name="Kyrpides N."/>
            <person name="Mikhailova N."/>
            <person name="Nealson K."/>
            <person name="Konstantinidis K."/>
            <person name="Klappenbach J."/>
            <person name="Tiedje J."/>
            <person name="Richardson P."/>
        </authorList>
    </citation>
    <scope>NUCLEOTIDE SEQUENCE</scope>
    <source>
        <strain evidence="7">MR-7</strain>
    </source>
</reference>
<dbReference type="PANTHER" id="PTHR33420:SF3">
    <property type="entry name" value="FIMBRIAL SUBUNIT ELFA"/>
    <property type="match status" value="1"/>
</dbReference>
<dbReference type="GO" id="GO:0043709">
    <property type="term" value="P:cell adhesion involved in single-species biofilm formation"/>
    <property type="evidence" value="ECO:0007669"/>
    <property type="project" value="TreeGrafter"/>
</dbReference>
<evidence type="ECO:0000256" key="1">
    <source>
        <dbReference type="ARBA" id="ARBA00004561"/>
    </source>
</evidence>
<protein>
    <submittedName>
        <fullName evidence="7">Fimbrial protein</fullName>
    </submittedName>
</protein>
<evidence type="ECO:0000313" key="7">
    <source>
        <dbReference type="EMBL" id="ABI44375.1"/>
    </source>
</evidence>
<dbReference type="Gene3D" id="2.60.40.1090">
    <property type="entry name" value="Fimbrial-type adhesion domain"/>
    <property type="match status" value="1"/>
</dbReference>
<evidence type="ECO:0000256" key="4">
    <source>
        <dbReference type="ARBA" id="ARBA00023263"/>
    </source>
</evidence>
<evidence type="ECO:0000256" key="2">
    <source>
        <dbReference type="ARBA" id="ARBA00006671"/>
    </source>
</evidence>
<dbReference type="AlphaFoldDB" id="Q0HR80"/>